<sequence>MPKIRLRGRFARLRRAKLCTPHAEHPAVCDGTLNRRGRHQGECRRRRRGIDAPPGAKRDDCLRVVETLVEPGKASSSLDVLPNRRECCSVASTTKARPACF</sequence>
<proteinExistence type="predicted"/>
<dbReference type="InParanoid" id="A0A0D8JUA7"/>
<gene>
    <name evidence="1" type="ORF">CIMG_13135</name>
</gene>
<dbReference type="KEGG" id="cim:CIMG_13135"/>
<evidence type="ECO:0000313" key="2">
    <source>
        <dbReference type="Proteomes" id="UP000001261"/>
    </source>
</evidence>
<dbReference type="RefSeq" id="XP_004445483.1">
    <property type="nucleotide sequence ID" value="XM_004445426.1"/>
</dbReference>
<dbReference type="Proteomes" id="UP000001261">
    <property type="component" value="Unassembled WGS sequence"/>
</dbReference>
<dbReference type="VEuPathDB" id="FungiDB:CIMG_13135"/>
<name>A0A0D8JUA7_COCIM</name>
<protein>
    <submittedName>
        <fullName evidence="1">Uncharacterized protein</fullName>
    </submittedName>
</protein>
<organism evidence="1 2">
    <name type="scientific">Coccidioides immitis (strain RS)</name>
    <name type="common">Valley fever fungus</name>
    <dbReference type="NCBI Taxonomy" id="246410"/>
    <lineage>
        <taxon>Eukaryota</taxon>
        <taxon>Fungi</taxon>
        <taxon>Dikarya</taxon>
        <taxon>Ascomycota</taxon>
        <taxon>Pezizomycotina</taxon>
        <taxon>Eurotiomycetes</taxon>
        <taxon>Eurotiomycetidae</taxon>
        <taxon>Onygenales</taxon>
        <taxon>Onygenaceae</taxon>
        <taxon>Coccidioides</taxon>
    </lineage>
</organism>
<dbReference type="EMBL" id="GG704912">
    <property type="protein sequence ID" value="KJF60694.1"/>
    <property type="molecule type" value="Genomic_DNA"/>
</dbReference>
<reference evidence="2" key="1">
    <citation type="journal article" date="2009" name="Genome Res.">
        <title>Comparative genomic analyses of the human fungal pathogens Coccidioides and their relatives.</title>
        <authorList>
            <person name="Sharpton T.J."/>
            <person name="Stajich J.E."/>
            <person name="Rounsley S.D."/>
            <person name="Gardner M.J."/>
            <person name="Wortman J.R."/>
            <person name="Jordar V.S."/>
            <person name="Maiti R."/>
            <person name="Kodira C.D."/>
            <person name="Neafsey D.E."/>
            <person name="Zeng Q."/>
            <person name="Hung C.-Y."/>
            <person name="McMahan C."/>
            <person name="Muszewska A."/>
            <person name="Grynberg M."/>
            <person name="Mandel M.A."/>
            <person name="Kellner E.M."/>
            <person name="Barker B.M."/>
            <person name="Galgiani J.N."/>
            <person name="Orbach M.J."/>
            <person name="Kirkland T.N."/>
            <person name="Cole G.T."/>
            <person name="Henn M.R."/>
            <person name="Birren B.W."/>
            <person name="Taylor J.W."/>
        </authorList>
    </citation>
    <scope>NUCLEOTIDE SEQUENCE [LARGE SCALE GENOMIC DNA]</scope>
    <source>
        <strain evidence="2">RS</strain>
    </source>
</reference>
<accession>A0A0D8JUA7</accession>
<dbReference type="AlphaFoldDB" id="A0A0D8JUA7"/>
<dbReference type="GeneID" id="24164762"/>
<reference evidence="2" key="2">
    <citation type="journal article" date="2010" name="Genome Res.">
        <title>Population genomic sequencing of Coccidioides fungi reveals recent hybridization and transposon control.</title>
        <authorList>
            <person name="Neafsey D.E."/>
            <person name="Barker B.M."/>
            <person name="Sharpton T.J."/>
            <person name="Stajich J.E."/>
            <person name="Park D.J."/>
            <person name="Whiston E."/>
            <person name="Hung C.-Y."/>
            <person name="McMahan C."/>
            <person name="White J."/>
            <person name="Sykes S."/>
            <person name="Heiman D."/>
            <person name="Young S."/>
            <person name="Zeng Q."/>
            <person name="Abouelleil A."/>
            <person name="Aftuck L."/>
            <person name="Bessette D."/>
            <person name="Brown A."/>
            <person name="FitzGerald M."/>
            <person name="Lui A."/>
            <person name="Macdonald J.P."/>
            <person name="Priest M."/>
            <person name="Orbach M.J."/>
            <person name="Galgiani J.N."/>
            <person name="Kirkland T.N."/>
            <person name="Cole G.T."/>
            <person name="Birren B.W."/>
            <person name="Henn M.R."/>
            <person name="Taylor J.W."/>
            <person name="Rounsley S.D."/>
        </authorList>
    </citation>
    <scope>GENOME REANNOTATION</scope>
    <source>
        <strain evidence="2">RS</strain>
    </source>
</reference>
<evidence type="ECO:0000313" key="1">
    <source>
        <dbReference type="EMBL" id="KJF60694.1"/>
    </source>
</evidence>
<keyword evidence="2" id="KW-1185">Reference proteome</keyword>